<keyword evidence="6" id="KW-0489">Methyltransferase</keyword>
<proteinExistence type="predicted"/>
<evidence type="ECO:0000313" key="7">
    <source>
        <dbReference type="Proteomes" id="UP000628840"/>
    </source>
</evidence>
<dbReference type="SUPFAM" id="SSF53335">
    <property type="entry name" value="S-adenosyl-L-methionine-dependent methyltransferases"/>
    <property type="match status" value="1"/>
</dbReference>
<dbReference type="PROSITE" id="PS51684">
    <property type="entry name" value="SAM_MT_TRM5_TYW2"/>
    <property type="match status" value="1"/>
</dbReference>
<dbReference type="GO" id="GO:0008175">
    <property type="term" value="F:tRNA methyltransferase activity"/>
    <property type="evidence" value="ECO:0007669"/>
    <property type="project" value="TreeGrafter"/>
</dbReference>
<comment type="caution">
    <text evidence="6">The sequence shown here is derived from an EMBL/GenBank/DDBJ whole genome shotgun (WGS) entry which is preliminary data.</text>
</comment>
<gene>
    <name evidence="6" type="ORF">GCM10009037_11790</name>
</gene>
<dbReference type="Proteomes" id="UP000628840">
    <property type="component" value="Unassembled WGS sequence"/>
</dbReference>
<evidence type="ECO:0000256" key="4">
    <source>
        <dbReference type="SAM" id="MobiDB-lite"/>
    </source>
</evidence>
<dbReference type="GO" id="GO:0005737">
    <property type="term" value="C:cytoplasm"/>
    <property type="evidence" value="ECO:0007669"/>
    <property type="project" value="TreeGrafter"/>
</dbReference>
<keyword evidence="3" id="KW-0819">tRNA processing</keyword>
<feature type="domain" description="SAM-dependent methyltransferase TRM5/TYW2-type" evidence="5">
    <location>
        <begin position="90"/>
        <end position="382"/>
    </location>
</feature>
<dbReference type="OrthoDB" id="8079at2157"/>
<dbReference type="InterPro" id="IPR029063">
    <property type="entry name" value="SAM-dependent_MTases_sf"/>
</dbReference>
<dbReference type="InterPro" id="IPR030382">
    <property type="entry name" value="MeTrfase_TRM5/TYW2"/>
</dbReference>
<keyword evidence="2" id="KW-0949">S-adenosyl-L-methionine</keyword>
<sequence>MNRLAVVVPKAQAEAKLETLEAEGVYDDSRRVRAHDDDRVELPVLAEPRATTFDAILTQEDPAVRTASLDDYLRERGWGAEEIERAPASWAVVGDVILVSFPPECPDRAAVGDALLELHGEADTVLARGGVAGETREPAVEVVAGSGDTETVHTEHGTRYALDLAEVMFAPGNQAERVRMGEVVSEGERVLDMFAGIGYFALPMARAGADVVAVEKNPAAFRYLAENAQLNGVAANVECVLGDCREYDATEPFERVVMGYYDSLGGHVAGGSEATDRGTVSGETANGATTERREGVAERASGSDDDTDLDPSYLAAAFDALDGAGTVHVHTTCHEPAFPERAVGRVEAVAEECGVAVEIAASRAVKSHSEGVVHGVLDVEVG</sequence>
<reference evidence="6 7" key="1">
    <citation type="journal article" date="2019" name="Int. J. Syst. Evol. Microbiol.">
        <title>The Global Catalogue of Microorganisms (GCM) 10K type strain sequencing project: providing services to taxonomists for standard genome sequencing and annotation.</title>
        <authorList>
            <consortium name="The Broad Institute Genomics Platform"/>
            <consortium name="The Broad Institute Genome Sequencing Center for Infectious Disease"/>
            <person name="Wu L."/>
            <person name="Ma J."/>
        </authorList>
    </citation>
    <scope>NUCLEOTIDE SEQUENCE [LARGE SCALE GENOMIC DNA]</scope>
    <source>
        <strain evidence="6 7">JCM 19585</strain>
    </source>
</reference>
<protein>
    <submittedName>
        <fullName evidence="6">SAM-dependent methyltransferase</fullName>
    </submittedName>
</protein>
<dbReference type="Pfam" id="PF25133">
    <property type="entry name" value="TYW2_N_2"/>
    <property type="match status" value="1"/>
</dbReference>
<dbReference type="AlphaFoldDB" id="A0A830FBC6"/>
<dbReference type="EMBL" id="BMPF01000001">
    <property type="protein sequence ID" value="GGL29721.1"/>
    <property type="molecule type" value="Genomic_DNA"/>
</dbReference>
<dbReference type="InterPro" id="IPR056744">
    <property type="entry name" value="TRM5/TYW2-like_N"/>
</dbReference>
<evidence type="ECO:0000313" key="6">
    <source>
        <dbReference type="EMBL" id="GGL29721.1"/>
    </source>
</evidence>
<name>A0A830FBC6_9EURY</name>
<dbReference type="Pfam" id="PF02475">
    <property type="entry name" value="TRM5-TYW2_MTfase"/>
    <property type="match status" value="1"/>
</dbReference>
<accession>A0A830FBC6</accession>
<dbReference type="Gene3D" id="3.40.50.150">
    <property type="entry name" value="Vaccinia Virus protein VP39"/>
    <property type="match status" value="1"/>
</dbReference>
<evidence type="ECO:0000259" key="5">
    <source>
        <dbReference type="PROSITE" id="PS51684"/>
    </source>
</evidence>
<organism evidence="6 7">
    <name type="scientific">Halarchaeum grantii</name>
    <dbReference type="NCBI Taxonomy" id="1193105"/>
    <lineage>
        <taxon>Archaea</taxon>
        <taxon>Methanobacteriati</taxon>
        <taxon>Methanobacteriota</taxon>
        <taxon>Stenosarchaea group</taxon>
        <taxon>Halobacteria</taxon>
        <taxon>Halobacteriales</taxon>
        <taxon>Halobacteriaceae</taxon>
    </lineage>
</organism>
<evidence type="ECO:0000256" key="1">
    <source>
        <dbReference type="ARBA" id="ARBA00022679"/>
    </source>
</evidence>
<dbReference type="RefSeq" id="WP_188880288.1">
    <property type="nucleotide sequence ID" value="NZ_BMPF01000001.1"/>
</dbReference>
<dbReference type="PANTHER" id="PTHR23245:SF41">
    <property type="entry name" value="TRNA(PHE) (4-DEMETHYLWYOSINE(37)-C(7)) AMINOCARBOXYPROPYLTRANSFERASE"/>
    <property type="match status" value="1"/>
</dbReference>
<evidence type="ECO:0000256" key="3">
    <source>
        <dbReference type="ARBA" id="ARBA00022694"/>
    </source>
</evidence>
<feature type="region of interest" description="Disordered" evidence="4">
    <location>
        <begin position="271"/>
        <end position="308"/>
    </location>
</feature>
<dbReference type="GO" id="GO:0030488">
    <property type="term" value="P:tRNA methylation"/>
    <property type="evidence" value="ECO:0007669"/>
    <property type="project" value="TreeGrafter"/>
</dbReference>
<dbReference type="PANTHER" id="PTHR23245">
    <property type="entry name" value="TRNA METHYLTRANSFERASE"/>
    <property type="match status" value="1"/>
</dbReference>
<evidence type="ECO:0000256" key="2">
    <source>
        <dbReference type="ARBA" id="ARBA00022691"/>
    </source>
</evidence>
<keyword evidence="7" id="KW-1185">Reference proteome</keyword>
<dbReference type="Gene3D" id="3.30.300.110">
    <property type="entry name" value="Met-10+ protein-like domains"/>
    <property type="match status" value="1"/>
</dbReference>
<dbReference type="InterPro" id="IPR056743">
    <property type="entry name" value="TRM5-TYW2-like_MTfase"/>
</dbReference>
<dbReference type="CDD" id="cd02440">
    <property type="entry name" value="AdoMet_MTases"/>
    <property type="match status" value="1"/>
</dbReference>
<keyword evidence="1" id="KW-0808">Transferase</keyword>